<comment type="caution">
    <text evidence="1">The sequence shown here is derived from an EMBL/GenBank/DDBJ whole genome shotgun (WGS) entry which is preliminary data.</text>
</comment>
<reference evidence="2" key="1">
    <citation type="journal article" date="2019" name="Int. J. Syst. Evol. Microbiol.">
        <title>The Global Catalogue of Microorganisms (GCM) 10K type strain sequencing project: providing services to taxonomists for standard genome sequencing and annotation.</title>
        <authorList>
            <consortium name="The Broad Institute Genomics Platform"/>
            <consortium name="The Broad Institute Genome Sequencing Center for Infectious Disease"/>
            <person name="Wu L."/>
            <person name="Ma J."/>
        </authorList>
    </citation>
    <scope>NUCLEOTIDE SEQUENCE [LARGE SCALE GENOMIC DNA]</scope>
    <source>
        <strain evidence="2">CCUG 57401</strain>
    </source>
</reference>
<gene>
    <name evidence="1" type="ORF">ACFPOE_01355</name>
</gene>
<dbReference type="InterPro" id="IPR050682">
    <property type="entry name" value="ModA/WtpA"/>
</dbReference>
<dbReference type="EMBL" id="JBHSMF010000002">
    <property type="protein sequence ID" value="MFC5496167.1"/>
    <property type="molecule type" value="Genomic_DNA"/>
</dbReference>
<dbReference type="PANTHER" id="PTHR30632:SF11">
    <property type="entry name" value="BLR4797 PROTEIN"/>
    <property type="match status" value="1"/>
</dbReference>
<organism evidence="1 2">
    <name type="scientific">Caenimonas terrae</name>
    <dbReference type="NCBI Taxonomy" id="696074"/>
    <lineage>
        <taxon>Bacteria</taxon>
        <taxon>Pseudomonadati</taxon>
        <taxon>Pseudomonadota</taxon>
        <taxon>Betaproteobacteria</taxon>
        <taxon>Burkholderiales</taxon>
        <taxon>Comamonadaceae</taxon>
        <taxon>Caenimonas</taxon>
    </lineage>
</organism>
<sequence>MKALHVISGGAAQGLVAQLSDSFSAAHGLKPDGTFGAVGLMKDKLLAGAPCDVIILTAALIAELEQQGHVQPGSARPLGVVRTGVAVKAGEPMPDVATPDALKALLRSAKGIYFPDPVKATAGIHFMKVLKALGVDQELAERLRPFPNGATAMREMAAAPGTGLVGCTQVTEILYTPGVTLVGVLPPEFELATVYTAAVCSRAANPAAAQALVELLSAPANARQRLAGGFEER</sequence>
<dbReference type="Proteomes" id="UP001596037">
    <property type="component" value="Unassembled WGS sequence"/>
</dbReference>
<protein>
    <submittedName>
        <fullName evidence="1">Molybdate ABC transporter substrate-binding protein</fullName>
    </submittedName>
</protein>
<dbReference type="Pfam" id="PF13531">
    <property type="entry name" value="SBP_bac_11"/>
    <property type="match status" value="1"/>
</dbReference>
<dbReference type="RefSeq" id="WP_376848198.1">
    <property type="nucleotide sequence ID" value="NZ_JBHSMF010000002.1"/>
</dbReference>
<keyword evidence="2" id="KW-1185">Reference proteome</keyword>
<name>A0ABW0N882_9BURK</name>
<evidence type="ECO:0000313" key="1">
    <source>
        <dbReference type="EMBL" id="MFC5496167.1"/>
    </source>
</evidence>
<accession>A0ABW0N882</accession>
<evidence type="ECO:0000313" key="2">
    <source>
        <dbReference type="Proteomes" id="UP001596037"/>
    </source>
</evidence>
<dbReference type="Gene3D" id="3.40.190.10">
    <property type="entry name" value="Periplasmic binding protein-like II"/>
    <property type="match status" value="2"/>
</dbReference>
<dbReference type="PANTHER" id="PTHR30632">
    <property type="entry name" value="MOLYBDATE-BINDING PERIPLASMIC PROTEIN"/>
    <property type="match status" value="1"/>
</dbReference>
<dbReference type="SUPFAM" id="SSF53850">
    <property type="entry name" value="Periplasmic binding protein-like II"/>
    <property type="match status" value="1"/>
</dbReference>
<proteinExistence type="predicted"/>